<keyword evidence="2" id="KW-0472">Membrane</keyword>
<protein>
    <submittedName>
        <fullName evidence="5">Uncharacterized protein LOC112493817 isoform X1</fullName>
    </submittedName>
</protein>
<feature type="compositionally biased region" description="Basic and acidic residues" evidence="1">
    <location>
        <begin position="124"/>
        <end position="137"/>
    </location>
</feature>
<sequence>MWKKVSCPIFIIIFIGLAASTEHRNRRRDRVENRREYSADARRDIYEHEYPDEGYYPGGDSKSGSGKLIGKWRSNGEALEPKWRDGDIVPLVPFHAASIQDRWKEDTRYQEDDHGESEAVSAGERPEDRRTESRQSEDQSGSYEQLERLISSTEKYSIDKDYEHSHRNGYKNFQSYENRHNHSQSDEQSDLGTESRAKVNGPRLSFEDVDNADSVALRYKEAFQNRPSEYDLMEDEYEKPRPRKRRPPQNSEFAEPKNSYATIQSVGTASTDTRAPWNYREDSRTERKPNFSSRSPGVNPRDRTPENTELKTLLKMQQGGGLSLSEILQQRNLTLADLLKGNANAIDVLKSSSDDFTNEDKLPIVKTKPDVSKNTGRERPRWMPSKRILSKSETRNPLTIAFPGTGVTYFPDRLPPTNGDLTLTGTTSKPYGRIPQIQRFTEKIISPTVESFTESPKQIVTIKADAKDLLDEFQRETSKTRSDDDYGLTSTKIDEDEIMEFSDFTLKKPKTTATVRMDITFHVPSTSLSPVAKSGDTLRDVGSTLSIEHILSSTEKTDTLERVAGSDEMIDDEVGTTEEVQRAVKEMSKDFNDSINTVNHTNYTLDTLEVDYQSDAVHQVSQEDIKDPKDNLTYAMRIDKDGSHDQKKIEIEVPSEESHADYNLDERDEDESFTDRHKNVTTNHRGYEDIISQVEPEARAEISELFSSGSSVKRLERLLKARNMSLEELIALRQRGSSQVHLAEAFRSREQRLKMQVPSILKTLENNQQDSVTKNITVSNRREKMEDPGAYGEKIRNKEKEEEEDIKNNSESTSLNPPPSTMHFDEHSLEVLEENAQGTTEDNKLSAQLLDLISGFDSLPFSKNIQHDSEGSSYFTSITDVKLPVSNSDPPGPTEIVESEYVKESEKKSSIDTMKVDVPQDSEKDDEENSEDRRTLSKVRPSIIASGAILGVTIVVFLGIFIVCRIRQKQKFTYRNTFSRAVFQAPMMTARKLSNTSSLNTIMVNVVATSTAKRAEKREQRDNDDFESRSDIENDSLDPNDSWETIPDFMK</sequence>
<evidence type="ECO:0000256" key="2">
    <source>
        <dbReference type="SAM" id="Phobius"/>
    </source>
</evidence>
<evidence type="ECO:0000256" key="3">
    <source>
        <dbReference type="SAM" id="SignalP"/>
    </source>
</evidence>
<feature type="region of interest" description="Disordered" evidence="1">
    <location>
        <begin position="1011"/>
        <end position="1051"/>
    </location>
</feature>
<feature type="chain" id="PRO_5042588953" evidence="3">
    <location>
        <begin position="21"/>
        <end position="1051"/>
    </location>
</feature>
<feature type="compositionally biased region" description="Basic and acidic residues" evidence="1">
    <location>
        <begin position="279"/>
        <end position="289"/>
    </location>
</feature>
<evidence type="ECO:0000256" key="1">
    <source>
        <dbReference type="SAM" id="MobiDB-lite"/>
    </source>
</evidence>
<dbReference type="RefSeq" id="XP_024937013.1">
    <property type="nucleotide sequence ID" value="XM_025081245.1"/>
</dbReference>
<feature type="signal peptide" evidence="3">
    <location>
        <begin position="1"/>
        <end position="20"/>
    </location>
</feature>
<feature type="compositionally biased region" description="Basic and acidic residues" evidence="1">
    <location>
        <begin position="655"/>
        <end position="665"/>
    </location>
</feature>
<feature type="region of interest" description="Disordered" evidence="1">
    <location>
        <begin position="900"/>
        <end position="937"/>
    </location>
</feature>
<keyword evidence="2" id="KW-0812">Transmembrane</keyword>
<proteinExistence type="predicted"/>
<dbReference type="GeneID" id="112493817"/>
<feature type="compositionally biased region" description="Basic and acidic residues" evidence="1">
    <location>
        <begin position="780"/>
        <end position="800"/>
    </location>
</feature>
<feature type="region of interest" description="Disordered" evidence="1">
    <location>
        <begin position="105"/>
        <end position="145"/>
    </location>
</feature>
<keyword evidence="4" id="KW-1185">Reference proteome</keyword>
<dbReference type="KEGG" id="ccin:112493817"/>
<name>A0AAJ7R9Y4_CEPCN</name>
<dbReference type="AlphaFoldDB" id="A0AAJ7R9Y4"/>
<keyword evidence="3" id="KW-0732">Signal</keyword>
<feature type="region of interest" description="Disordered" evidence="1">
    <location>
        <begin position="776"/>
        <end position="823"/>
    </location>
</feature>
<reference evidence="5" key="1">
    <citation type="submission" date="2025-08" db="UniProtKB">
        <authorList>
            <consortium name="RefSeq"/>
        </authorList>
    </citation>
    <scope>IDENTIFICATION</scope>
</reference>
<gene>
    <name evidence="5" type="primary">LOC112493817</name>
</gene>
<organism evidence="4 5">
    <name type="scientific">Cephus cinctus</name>
    <name type="common">Wheat stem sawfly</name>
    <dbReference type="NCBI Taxonomy" id="211228"/>
    <lineage>
        <taxon>Eukaryota</taxon>
        <taxon>Metazoa</taxon>
        <taxon>Ecdysozoa</taxon>
        <taxon>Arthropoda</taxon>
        <taxon>Hexapoda</taxon>
        <taxon>Insecta</taxon>
        <taxon>Pterygota</taxon>
        <taxon>Neoptera</taxon>
        <taxon>Endopterygota</taxon>
        <taxon>Hymenoptera</taxon>
        <taxon>Cephoidea</taxon>
        <taxon>Cephidae</taxon>
        <taxon>Cephus</taxon>
    </lineage>
</organism>
<feature type="compositionally biased region" description="Basic and acidic residues" evidence="1">
    <location>
        <begin position="1013"/>
        <end position="1032"/>
    </location>
</feature>
<evidence type="ECO:0000313" key="5">
    <source>
        <dbReference type="RefSeq" id="XP_024937013.1"/>
    </source>
</evidence>
<feature type="compositionally biased region" description="Polar residues" evidence="1">
    <location>
        <begin position="259"/>
        <end position="273"/>
    </location>
</feature>
<feature type="region of interest" description="Disordered" evidence="1">
    <location>
        <begin position="229"/>
        <end position="306"/>
    </location>
</feature>
<feature type="compositionally biased region" description="Basic and acidic residues" evidence="1">
    <location>
        <begin position="900"/>
        <end position="910"/>
    </location>
</feature>
<feature type="region of interest" description="Disordered" evidence="1">
    <location>
        <begin position="655"/>
        <end position="677"/>
    </location>
</feature>
<feature type="region of interest" description="Disordered" evidence="1">
    <location>
        <begin position="157"/>
        <end position="211"/>
    </location>
</feature>
<feature type="compositionally biased region" description="Basic and acidic residues" evidence="1">
    <location>
        <begin position="157"/>
        <end position="166"/>
    </location>
</feature>
<dbReference type="Proteomes" id="UP000694920">
    <property type="component" value="Unplaced"/>
</dbReference>
<accession>A0AAJ7R9Y4</accession>
<evidence type="ECO:0000313" key="4">
    <source>
        <dbReference type="Proteomes" id="UP000694920"/>
    </source>
</evidence>
<feature type="transmembrane region" description="Helical" evidence="2">
    <location>
        <begin position="943"/>
        <end position="964"/>
    </location>
</feature>
<keyword evidence="2" id="KW-1133">Transmembrane helix</keyword>